<reference evidence="3" key="1">
    <citation type="submission" date="2012-08" db="EMBL/GenBank/DDBJ databases">
        <title>The Genome Sequence of Wuchereria bancrofti.</title>
        <authorList>
            <person name="Nutman T.B."/>
            <person name="Fink D.L."/>
            <person name="Russ C."/>
            <person name="Young S."/>
            <person name="Zeng Q."/>
            <person name="Koehrsen M."/>
            <person name="Alvarado L."/>
            <person name="Berlin A."/>
            <person name="Chapman S.B."/>
            <person name="Chen Z."/>
            <person name="Freedman E."/>
            <person name="Gellesch M."/>
            <person name="Goldberg J."/>
            <person name="Griggs A."/>
            <person name="Gujja S."/>
            <person name="Heilman E.R."/>
            <person name="Heiman D."/>
            <person name="Hepburn T."/>
            <person name="Howarth C."/>
            <person name="Jen D."/>
            <person name="Larson L."/>
            <person name="Lewis B."/>
            <person name="Mehta T."/>
            <person name="Park D."/>
            <person name="Pearson M."/>
            <person name="Roberts A."/>
            <person name="Saif S."/>
            <person name="Shea T."/>
            <person name="Shenoy N."/>
            <person name="Sisk P."/>
            <person name="Stolte C."/>
            <person name="Sykes S."/>
            <person name="Walk T."/>
            <person name="White J."/>
            <person name="Yandava C."/>
            <person name="Haas B."/>
            <person name="Henn M.R."/>
            <person name="Nusbaum C."/>
            <person name="Birren B."/>
        </authorList>
    </citation>
    <scope>NUCLEOTIDE SEQUENCE [LARGE SCALE GENOMIC DNA]</scope>
    <source>
        <strain evidence="3">NA</strain>
    </source>
</reference>
<evidence type="ECO:0000313" key="3">
    <source>
        <dbReference type="Proteomes" id="UP000004810"/>
    </source>
</evidence>
<dbReference type="EMBL" id="ADBV01017113">
    <property type="protein sequence ID" value="EJW72034.1"/>
    <property type="molecule type" value="Genomic_DNA"/>
</dbReference>
<accession>J9E9K6</accession>
<organism evidence="2 3">
    <name type="scientific">Wuchereria bancrofti</name>
    <dbReference type="NCBI Taxonomy" id="6293"/>
    <lineage>
        <taxon>Eukaryota</taxon>
        <taxon>Metazoa</taxon>
        <taxon>Ecdysozoa</taxon>
        <taxon>Nematoda</taxon>
        <taxon>Chromadorea</taxon>
        <taxon>Rhabditida</taxon>
        <taxon>Spirurina</taxon>
        <taxon>Spiruromorpha</taxon>
        <taxon>Filarioidea</taxon>
        <taxon>Onchocercidae</taxon>
        <taxon>Wuchereria</taxon>
    </lineage>
</organism>
<dbReference type="Proteomes" id="UP000004810">
    <property type="component" value="Unassembled WGS sequence"/>
</dbReference>
<feature type="transmembrane region" description="Helical" evidence="1">
    <location>
        <begin position="41"/>
        <end position="63"/>
    </location>
</feature>
<proteinExistence type="predicted"/>
<feature type="non-terminal residue" evidence="2">
    <location>
        <position position="1"/>
    </location>
</feature>
<protein>
    <submittedName>
        <fullName evidence="2">Uncharacterized protein</fullName>
    </submittedName>
</protein>
<comment type="caution">
    <text evidence="2">The sequence shown here is derived from an EMBL/GenBank/DDBJ whole genome shotgun (WGS) entry which is preliminary data.</text>
</comment>
<keyword evidence="1" id="KW-1133">Transmembrane helix</keyword>
<sequence>VLDQFTYFVNMTKWNRLIVTVIAAIKVFVQDINMKLVHENVMVSFQIYLIMLQVQLPIIHYVMKEIF</sequence>
<evidence type="ECO:0000256" key="1">
    <source>
        <dbReference type="SAM" id="Phobius"/>
    </source>
</evidence>
<evidence type="ECO:0000313" key="2">
    <source>
        <dbReference type="EMBL" id="EJW72034.1"/>
    </source>
</evidence>
<name>J9E9K6_WUCBA</name>
<dbReference type="AlphaFoldDB" id="J9E9K6"/>
<feature type="non-terminal residue" evidence="2">
    <location>
        <position position="67"/>
    </location>
</feature>
<keyword evidence="1" id="KW-0812">Transmembrane</keyword>
<keyword evidence="1" id="KW-0472">Membrane</keyword>
<gene>
    <name evidence="2" type="ORF">WUBG_17060</name>
</gene>